<accession>A0A9W7I602</accession>
<proteinExistence type="inferred from homology"/>
<keyword evidence="9" id="KW-1185">Reference proteome</keyword>
<dbReference type="InterPro" id="IPR031052">
    <property type="entry name" value="FHY3/FAR1"/>
</dbReference>
<dbReference type="GO" id="GO:0008270">
    <property type="term" value="F:zinc ion binding"/>
    <property type="evidence" value="ECO:0007669"/>
    <property type="project" value="UniProtKB-UniRule"/>
</dbReference>
<organism evidence="8 9">
    <name type="scientific">Hibiscus trionum</name>
    <name type="common">Flower of an hour</name>
    <dbReference type="NCBI Taxonomy" id="183268"/>
    <lineage>
        <taxon>Eukaryota</taxon>
        <taxon>Viridiplantae</taxon>
        <taxon>Streptophyta</taxon>
        <taxon>Embryophyta</taxon>
        <taxon>Tracheophyta</taxon>
        <taxon>Spermatophyta</taxon>
        <taxon>Magnoliopsida</taxon>
        <taxon>eudicotyledons</taxon>
        <taxon>Gunneridae</taxon>
        <taxon>Pentapetalae</taxon>
        <taxon>rosids</taxon>
        <taxon>malvids</taxon>
        <taxon>Malvales</taxon>
        <taxon>Malvaceae</taxon>
        <taxon>Malvoideae</taxon>
        <taxon>Hibiscus</taxon>
    </lineage>
</organism>
<dbReference type="EMBL" id="BSYR01000023">
    <property type="protein sequence ID" value="GMI89979.1"/>
    <property type="molecule type" value="Genomic_DNA"/>
</dbReference>
<dbReference type="AlphaFoldDB" id="A0A9W7I602"/>
<evidence type="ECO:0000256" key="1">
    <source>
        <dbReference type="ARBA" id="ARBA00005889"/>
    </source>
</evidence>
<protein>
    <recommendedName>
        <fullName evidence="6">Protein FAR1-RELATED SEQUENCE</fullName>
    </recommendedName>
</protein>
<dbReference type="OrthoDB" id="591056at2759"/>
<dbReference type="InterPro" id="IPR018289">
    <property type="entry name" value="MULE_transposase_dom"/>
</dbReference>
<dbReference type="SMART" id="SM00575">
    <property type="entry name" value="ZnF_PMZ"/>
    <property type="match status" value="1"/>
</dbReference>
<dbReference type="InterPro" id="IPR007527">
    <property type="entry name" value="Znf_SWIM"/>
</dbReference>
<dbReference type="PROSITE" id="PS50966">
    <property type="entry name" value="ZF_SWIM"/>
    <property type="match status" value="1"/>
</dbReference>
<dbReference type="Pfam" id="PF10551">
    <property type="entry name" value="MULE"/>
    <property type="match status" value="1"/>
</dbReference>
<name>A0A9W7I602_HIBTR</name>
<evidence type="ECO:0000256" key="3">
    <source>
        <dbReference type="ARBA" id="ARBA00022771"/>
    </source>
</evidence>
<evidence type="ECO:0000256" key="2">
    <source>
        <dbReference type="ARBA" id="ARBA00022723"/>
    </source>
</evidence>
<keyword evidence="2 6" id="KW-0479">Metal-binding</keyword>
<dbReference type="Proteomes" id="UP001165190">
    <property type="component" value="Unassembled WGS sequence"/>
</dbReference>
<evidence type="ECO:0000313" key="8">
    <source>
        <dbReference type="EMBL" id="GMI89979.1"/>
    </source>
</evidence>
<dbReference type="PANTHER" id="PTHR31669:SF174">
    <property type="entry name" value="PROTEIN FAR1-RELATED SEQUENCE 10-RELATED"/>
    <property type="match status" value="1"/>
</dbReference>
<dbReference type="Pfam" id="PF26175">
    <property type="entry name" value="HTH_FAR1"/>
    <property type="match status" value="1"/>
</dbReference>
<comment type="similarity">
    <text evidence="1 6">Belongs to the FHY3/FAR1 family.</text>
</comment>
<dbReference type="GO" id="GO:0006355">
    <property type="term" value="P:regulation of DNA-templated transcription"/>
    <property type="evidence" value="ECO:0007669"/>
    <property type="project" value="UniProtKB-UniRule"/>
</dbReference>
<keyword evidence="3 5" id="KW-0863">Zinc-finger</keyword>
<dbReference type="GO" id="GO:0005634">
    <property type="term" value="C:nucleus"/>
    <property type="evidence" value="ECO:0007669"/>
    <property type="project" value="UniProtKB-SubCell"/>
</dbReference>
<evidence type="ECO:0000256" key="4">
    <source>
        <dbReference type="ARBA" id="ARBA00022833"/>
    </source>
</evidence>
<evidence type="ECO:0000256" key="5">
    <source>
        <dbReference type="PROSITE-ProRule" id="PRU00325"/>
    </source>
</evidence>
<dbReference type="PANTHER" id="PTHR31669">
    <property type="entry name" value="PROTEIN FAR1-RELATED SEQUENCE 10-RELATED"/>
    <property type="match status" value="1"/>
</dbReference>
<comment type="subcellular location">
    <subcellularLocation>
        <location evidence="6">Nucleus</location>
    </subcellularLocation>
</comment>
<dbReference type="InterPro" id="IPR006564">
    <property type="entry name" value="Znf_PMZ"/>
</dbReference>
<gene>
    <name evidence="8" type="ORF">HRI_002667200</name>
</gene>
<feature type="domain" description="SWIM-type" evidence="7">
    <location>
        <begin position="565"/>
        <end position="601"/>
    </location>
</feature>
<dbReference type="Pfam" id="PF03101">
    <property type="entry name" value="FAR1"/>
    <property type="match status" value="1"/>
</dbReference>
<sequence length="691" mass="80313">MTMKPSSNIWIRRQQCPCGDWKCYVKYEGDDQTSVSSQLRKNETTSTPSSLEAVFMPYVGQIFKTDDDAFEYYSNFARKNGFSIRKARSTESQNLGIYRRDFVCYRSGFNQPRKKANVEHPRDRKSVRCGCDAKLYLTKEIVNGVTQWYVSQFSNVHNHELLEDDQVRLLPAYRKIQEADQERIILLSKAGFPVNRIVKVLELEKGVQPGQLPFIEKDVRNFVRTCKKTVQENDALLTEKRENDTLELLEACKAMAERDADFVYDYTADENNKVENISWSYADSVRAYTVFGDVVTFDTTYRSITYGLLLGVWFGIDNHGKPVFLGCVLLQDESLNSFAWALQTFLRFMRGRCPQTILTDIDSNLRDAIAREFPNTKHVICSWHVLSKLSSWFSLPLGSQFEDFKAEFDMLCHLEGIEEFEHQWNHFVARFGLASDQHIALLFSYRSSWPLSYIRGYFLARSMTAEFYQSLDAFLKRILSGQTCLQLFFEQVGIAADLRNQSREWLQYMHIKTCLPIEENARSILTPYAFNALQHEIVLSMQYATTEMANGSYLVRHYKKMDSEYLVIWVSQDEQIHCSCKEFEHSGILCRHCLRVLTMKNYFEIPEKYVMFRWRLESSLVPVEDRNGECNSDECAQAFHSLAATLLTESLFTKERFSHVHQELIRLLDHVRDMPISKDFASNTAANISET</sequence>
<comment type="function">
    <text evidence="6">Putative transcription activator involved in regulating light control of development.</text>
</comment>
<evidence type="ECO:0000259" key="7">
    <source>
        <dbReference type="PROSITE" id="PS50966"/>
    </source>
</evidence>
<dbReference type="InterPro" id="IPR004330">
    <property type="entry name" value="FAR1_DNA_bnd_dom"/>
</dbReference>
<keyword evidence="6" id="KW-0539">Nucleus</keyword>
<comment type="caution">
    <text evidence="8">The sequence shown here is derived from an EMBL/GenBank/DDBJ whole genome shotgun (WGS) entry which is preliminary data.</text>
</comment>
<evidence type="ECO:0000256" key="6">
    <source>
        <dbReference type="RuleBase" id="RU367018"/>
    </source>
</evidence>
<keyword evidence="4 6" id="KW-0862">Zinc</keyword>
<reference evidence="8" key="1">
    <citation type="submission" date="2023-05" db="EMBL/GenBank/DDBJ databases">
        <title>Genome and transcriptome analyses reveal genes involved in the formation of fine ridges on petal epidermal cells in Hibiscus trionum.</title>
        <authorList>
            <person name="Koshimizu S."/>
            <person name="Masuda S."/>
            <person name="Ishii T."/>
            <person name="Shirasu K."/>
            <person name="Hoshino A."/>
            <person name="Arita M."/>
        </authorList>
    </citation>
    <scope>NUCLEOTIDE SEQUENCE</scope>
    <source>
        <strain evidence="8">Hamamatsu line</strain>
    </source>
</reference>
<evidence type="ECO:0000313" key="9">
    <source>
        <dbReference type="Proteomes" id="UP001165190"/>
    </source>
</evidence>
<dbReference type="InterPro" id="IPR058778">
    <property type="entry name" value="HTH_FAR1-11-like"/>
</dbReference>
<dbReference type="Pfam" id="PF04434">
    <property type="entry name" value="SWIM"/>
    <property type="match status" value="1"/>
</dbReference>